<comment type="caution">
    <text evidence="2">The sequence shown here is derived from an EMBL/GenBank/DDBJ whole genome shotgun (WGS) entry which is preliminary data.</text>
</comment>
<gene>
    <name evidence="2" type="ORF">Dpo_2c03560</name>
</gene>
<organism evidence="2 3">
    <name type="scientific">Desulfotignum phosphitoxidans DSM 13687</name>
    <dbReference type="NCBI Taxonomy" id="1286635"/>
    <lineage>
        <taxon>Bacteria</taxon>
        <taxon>Pseudomonadati</taxon>
        <taxon>Thermodesulfobacteriota</taxon>
        <taxon>Desulfobacteria</taxon>
        <taxon>Desulfobacterales</taxon>
        <taxon>Desulfobacteraceae</taxon>
        <taxon>Desulfotignum</taxon>
    </lineage>
</organism>
<dbReference type="PATRIC" id="fig|1286635.3.peg.1331"/>
<dbReference type="AlphaFoldDB" id="S0G170"/>
<evidence type="ECO:0000313" key="3">
    <source>
        <dbReference type="Proteomes" id="UP000014216"/>
    </source>
</evidence>
<evidence type="ECO:0000313" key="2">
    <source>
        <dbReference type="EMBL" id="EMS80660.1"/>
    </source>
</evidence>
<dbReference type="RefSeq" id="WP_006964927.1">
    <property type="nucleotide sequence ID" value="NZ_APJX01000002.1"/>
</dbReference>
<feature type="domain" description="RCK N-terminal" evidence="1">
    <location>
        <begin position="5"/>
        <end position="57"/>
    </location>
</feature>
<keyword evidence="3" id="KW-1185">Reference proteome</keyword>
<dbReference type="Pfam" id="PF02254">
    <property type="entry name" value="TrkA_N"/>
    <property type="match status" value="1"/>
</dbReference>
<dbReference type="GO" id="GO:0006813">
    <property type="term" value="P:potassium ion transport"/>
    <property type="evidence" value="ECO:0007669"/>
    <property type="project" value="InterPro"/>
</dbReference>
<dbReference type="EMBL" id="APJX01000002">
    <property type="protein sequence ID" value="EMS80660.1"/>
    <property type="molecule type" value="Genomic_DNA"/>
</dbReference>
<sequence>MAQVWIIGSGRFGLRAARFLRKDKSRRMDVILVDQDRQSLEKAGSLGCTTVAGDGIDFLFKEMTRTRGPDWVVPAVPVHLAWEWCRLTLGIDRLQTHPLPDDINNCVPHPMRGTDNQVYVSHADFLCPPNCCEPDDKCTVTGQPRKKDMFRLIAELNFPNMLPFVIQSRQLGPGVGGYKPADLYGLMDRISGHTGHCLVATACRCHGVISGGVVK</sequence>
<dbReference type="Proteomes" id="UP000014216">
    <property type="component" value="Unassembled WGS sequence"/>
</dbReference>
<reference evidence="2 3" key="1">
    <citation type="journal article" date="2013" name="Genome Announc.">
        <title>Draft Genome Sequence of Desulfotignum phosphitoxidans DSM 13687 Strain FiPS-3.</title>
        <authorList>
            <person name="Poehlein A."/>
            <person name="Daniel R."/>
            <person name="Simeonova D.D."/>
        </authorList>
    </citation>
    <scope>NUCLEOTIDE SEQUENCE [LARGE SCALE GENOMIC DNA]</scope>
    <source>
        <strain evidence="2 3">DSM 13687</strain>
    </source>
</reference>
<proteinExistence type="predicted"/>
<dbReference type="InterPro" id="IPR036291">
    <property type="entry name" value="NAD(P)-bd_dom_sf"/>
</dbReference>
<accession>S0G170</accession>
<name>S0G170_9BACT</name>
<dbReference type="OrthoDB" id="5501373at2"/>
<dbReference type="Gene3D" id="3.40.50.720">
    <property type="entry name" value="NAD(P)-binding Rossmann-like Domain"/>
    <property type="match status" value="1"/>
</dbReference>
<protein>
    <submittedName>
        <fullName evidence="2">K+ transport system, NAD-binding component</fullName>
    </submittedName>
</protein>
<dbReference type="InterPro" id="IPR003148">
    <property type="entry name" value="RCK_N"/>
</dbReference>
<evidence type="ECO:0000259" key="1">
    <source>
        <dbReference type="Pfam" id="PF02254"/>
    </source>
</evidence>
<dbReference type="SUPFAM" id="SSF51735">
    <property type="entry name" value="NAD(P)-binding Rossmann-fold domains"/>
    <property type="match status" value="1"/>
</dbReference>